<sequence length="69" mass="7204">MREGASRSGPVTRIWRRYGLTGRSIPAIAPMAADQAPAAQITVFAVTVPRSVTTVPAPDAVAARSMPVT</sequence>
<dbReference type="Proteomes" id="UP000656881">
    <property type="component" value="Unassembled WGS sequence"/>
</dbReference>
<evidence type="ECO:0000313" key="2">
    <source>
        <dbReference type="Proteomes" id="UP000656881"/>
    </source>
</evidence>
<accession>A0ABQ2MN45</accession>
<gene>
    <name evidence="1" type="ORF">GCM10012286_65270</name>
</gene>
<protein>
    <submittedName>
        <fullName evidence="1">Uncharacterized protein</fullName>
    </submittedName>
</protein>
<comment type="caution">
    <text evidence="1">The sequence shown here is derived from an EMBL/GenBank/DDBJ whole genome shotgun (WGS) entry which is preliminary data.</text>
</comment>
<evidence type="ECO:0000313" key="1">
    <source>
        <dbReference type="EMBL" id="GGO54756.1"/>
    </source>
</evidence>
<name>A0ABQ2MN45_9ACTN</name>
<dbReference type="EMBL" id="BMNG01000016">
    <property type="protein sequence ID" value="GGO54756.1"/>
    <property type="molecule type" value="Genomic_DNA"/>
</dbReference>
<reference evidence="2" key="1">
    <citation type="journal article" date="2019" name="Int. J. Syst. Evol. Microbiol.">
        <title>The Global Catalogue of Microorganisms (GCM) 10K type strain sequencing project: providing services to taxonomists for standard genome sequencing and annotation.</title>
        <authorList>
            <consortium name="The Broad Institute Genomics Platform"/>
            <consortium name="The Broad Institute Genome Sequencing Center for Infectious Disease"/>
            <person name="Wu L."/>
            <person name="Ma J."/>
        </authorList>
    </citation>
    <scope>NUCLEOTIDE SEQUENCE [LARGE SCALE GENOMIC DNA]</scope>
    <source>
        <strain evidence="2">CGMCC 4.7349</strain>
    </source>
</reference>
<keyword evidence="2" id="KW-1185">Reference proteome</keyword>
<organism evidence="1 2">
    <name type="scientific">Streptomyces lasiicapitis</name>
    <dbReference type="NCBI Taxonomy" id="1923961"/>
    <lineage>
        <taxon>Bacteria</taxon>
        <taxon>Bacillati</taxon>
        <taxon>Actinomycetota</taxon>
        <taxon>Actinomycetes</taxon>
        <taxon>Kitasatosporales</taxon>
        <taxon>Streptomycetaceae</taxon>
        <taxon>Streptomyces</taxon>
    </lineage>
</organism>
<proteinExistence type="predicted"/>